<evidence type="ECO:0000256" key="3">
    <source>
        <dbReference type="RuleBase" id="RU000363"/>
    </source>
</evidence>
<organism evidence="5 6">
    <name type="scientific">Pseudothauera rhizosphaerae</name>
    <dbReference type="NCBI Taxonomy" id="2565932"/>
    <lineage>
        <taxon>Bacteria</taxon>
        <taxon>Pseudomonadati</taxon>
        <taxon>Pseudomonadota</taxon>
        <taxon>Betaproteobacteria</taxon>
        <taxon>Rhodocyclales</taxon>
        <taxon>Zoogloeaceae</taxon>
        <taxon>Pseudothauera</taxon>
    </lineage>
</organism>
<dbReference type="PRINTS" id="PR00081">
    <property type="entry name" value="GDHRDH"/>
</dbReference>
<evidence type="ECO:0000256" key="1">
    <source>
        <dbReference type="ARBA" id="ARBA00006484"/>
    </source>
</evidence>
<dbReference type="PROSITE" id="PS00061">
    <property type="entry name" value="ADH_SHORT"/>
    <property type="match status" value="1"/>
</dbReference>
<dbReference type="InterPro" id="IPR002347">
    <property type="entry name" value="SDR_fam"/>
</dbReference>
<evidence type="ECO:0000259" key="4">
    <source>
        <dbReference type="SMART" id="SM00822"/>
    </source>
</evidence>
<dbReference type="PRINTS" id="PR00080">
    <property type="entry name" value="SDRFAMILY"/>
</dbReference>
<feature type="domain" description="Ketoreductase" evidence="4">
    <location>
        <begin position="6"/>
        <end position="196"/>
    </location>
</feature>
<dbReference type="SUPFAM" id="SSF51735">
    <property type="entry name" value="NAD(P)-binding Rossmann-fold domains"/>
    <property type="match status" value="1"/>
</dbReference>
<dbReference type="InterPro" id="IPR057326">
    <property type="entry name" value="KR_dom"/>
</dbReference>
<dbReference type="FunFam" id="3.40.50.720:FF:000215">
    <property type="entry name" value="3-hydroxyacyl-CoA dehydrogenase type-2"/>
    <property type="match status" value="1"/>
</dbReference>
<evidence type="ECO:0000256" key="2">
    <source>
        <dbReference type="ARBA" id="ARBA00023002"/>
    </source>
</evidence>
<dbReference type="Proteomes" id="UP000307956">
    <property type="component" value="Unassembled WGS sequence"/>
</dbReference>
<dbReference type="AlphaFoldDB" id="A0A4S4B0K1"/>
<accession>A0A4S4B0K1</accession>
<reference evidence="5 6" key="1">
    <citation type="submission" date="2019-04" db="EMBL/GenBank/DDBJ databases">
        <title>Azoarcus rhizosphaerae sp. nov. isolated from rhizosphere of Ficus religiosa.</title>
        <authorList>
            <person name="Lin S.-Y."/>
            <person name="Hameed A."/>
            <person name="Hsu Y.-H."/>
            <person name="Young C.-C."/>
        </authorList>
    </citation>
    <scope>NUCLEOTIDE SEQUENCE [LARGE SCALE GENOMIC DNA]</scope>
    <source>
        <strain evidence="5 6">CC-YHH848</strain>
    </source>
</reference>
<dbReference type="RefSeq" id="WP_136383584.1">
    <property type="nucleotide sequence ID" value="NZ_SSOD01000002.1"/>
</dbReference>
<dbReference type="CDD" id="cd05371">
    <property type="entry name" value="HSD10-like_SDR_c"/>
    <property type="match status" value="1"/>
</dbReference>
<comment type="similarity">
    <text evidence="1 3">Belongs to the short-chain dehydrogenases/reductases (SDR) family.</text>
</comment>
<keyword evidence="6" id="KW-1185">Reference proteome</keyword>
<gene>
    <name evidence="5" type="ORF">E6O51_03550</name>
</gene>
<dbReference type="EMBL" id="SSOD01000002">
    <property type="protein sequence ID" value="THF64395.1"/>
    <property type="molecule type" value="Genomic_DNA"/>
</dbReference>
<proteinExistence type="inferred from homology"/>
<dbReference type="SMART" id="SM00822">
    <property type="entry name" value="PKS_KR"/>
    <property type="match status" value="1"/>
</dbReference>
<dbReference type="Gene3D" id="3.40.50.720">
    <property type="entry name" value="NAD(P)-binding Rossmann-like Domain"/>
    <property type="match status" value="1"/>
</dbReference>
<keyword evidence="2" id="KW-0560">Oxidoreductase</keyword>
<dbReference type="InterPro" id="IPR036291">
    <property type="entry name" value="NAD(P)-bd_dom_sf"/>
</dbReference>
<comment type="caution">
    <text evidence="5">The sequence shown here is derived from an EMBL/GenBank/DDBJ whole genome shotgun (WGS) entry which is preliminary data.</text>
</comment>
<name>A0A4S4B0K1_9RHOO</name>
<dbReference type="GO" id="GO:0016491">
    <property type="term" value="F:oxidoreductase activity"/>
    <property type="evidence" value="ECO:0007669"/>
    <property type="project" value="UniProtKB-KW"/>
</dbReference>
<dbReference type="PANTHER" id="PTHR43658">
    <property type="entry name" value="SHORT-CHAIN DEHYDROGENASE/REDUCTASE"/>
    <property type="match status" value="1"/>
</dbReference>
<sequence length="255" mass="26231">MKITNKVFLVTGGGSGLGAATARMLVEAGGKVVLADVNAEAGEQVAKELGAAAAFVRTDVTDEASAKAAIDRAVSGFGGLHGLVNCAGVAPAEKVVGREGPHRLDAFARTVGINLIGSFNMMRLAADVMSKADPDEGGERGVIVSTASVAAFDGQIGQAAYAASKAGIVGLTLPVARELSRYGIRVMTIAPGIMETPMLMGMPQEVQDALGKMVPFPSRLGKPAEFATLVRHIVENAYLNGEVIRLDGAIRMAAK</sequence>
<protein>
    <submittedName>
        <fullName evidence="5">3-hydroxyacyl-CoA dehydrogenase</fullName>
    </submittedName>
</protein>
<dbReference type="Pfam" id="PF00106">
    <property type="entry name" value="adh_short"/>
    <property type="match status" value="1"/>
</dbReference>
<dbReference type="OrthoDB" id="9794138at2"/>
<dbReference type="PANTHER" id="PTHR43658:SF8">
    <property type="entry name" value="17-BETA-HYDROXYSTEROID DEHYDROGENASE 14-RELATED"/>
    <property type="match status" value="1"/>
</dbReference>
<dbReference type="InterPro" id="IPR020904">
    <property type="entry name" value="Sc_DH/Rdtase_CS"/>
</dbReference>
<evidence type="ECO:0000313" key="5">
    <source>
        <dbReference type="EMBL" id="THF64395.1"/>
    </source>
</evidence>
<evidence type="ECO:0000313" key="6">
    <source>
        <dbReference type="Proteomes" id="UP000307956"/>
    </source>
</evidence>